<keyword evidence="8" id="KW-0732">Signal</keyword>
<dbReference type="Pfam" id="PF12849">
    <property type="entry name" value="PBP_like_2"/>
    <property type="match status" value="1"/>
</dbReference>
<dbReference type="GO" id="GO:0043190">
    <property type="term" value="C:ATP-binding cassette (ABC) transporter complex"/>
    <property type="evidence" value="ECO:0007669"/>
    <property type="project" value="InterPro"/>
</dbReference>
<keyword evidence="11" id="KW-1185">Reference proteome</keyword>
<dbReference type="Gene3D" id="3.40.190.10">
    <property type="entry name" value="Periplasmic binding protein-like II"/>
    <property type="match status" value="2"/>
</dbReference>
<evidence type="ECO:0000259" key="9">
    <source>
        <dbReference type="Pfam" id="PF12849"/>
    </source>
</evidence>
<dbReference type="AlphaFoldDB" id="A0A1A6C595"/>
<dbReference type="GO" id="GO:0035435">
    <property type="term" value="P:phosphate ion transmembrane transport"/>
    <property type="evidence" value="ECO:0007669"/>
    <property type="project" value="InterPro"/>
</dbReference>
<dbReference type="Proteomes" id="UP000029273">
    <property type="component" value="Unassembled WGS sequence"/>
</dbReference>
<dbReference type="OrthoDB" id="9801510at2"/>
<evidence type="ECO:0000256" key="5">
    <source>
        <dbReference type="ARBA" id="ARBA00022448"/>
    </source>
</evidence>
<feature type="signal peptide" evidence="8">
    <location>
        <begin position="1"/>
        <end position="23"/>
    </location>
</feature>
<dbReference type="GO" id="GO:0042301">
    <property type="term" value="F:phosphate ion binding"/>
    <property type="evidence" value="ECO:0007669"/>
    <property type="project" value="InterPro"/>
</dbReference>
<accession>A0A1A6C595</accession>
<dbReference type="PIRSF" id="PIRSF002756">
    <property type="entry name" value="PstS"/>
    <property type="match status" value="1"/>
</dbReference>
<comment type="similarity">
    <text evidence="2 7">Belongs to the PstS family.</text>
</comment>
<dbReference type="EMBL" id="JQSG02000002">
    <property type="protein sequence ID" value="OBS09732.1"/>
    <property type="molecule type" value="Genomic_DNA"/>
</dbReference>
<evidence type="ECO:0000313" key="11">
    <source>
        <dbReference type="Proteomes" id="UP000029273"/>
    </source>
</evidence>
<evidence type="ECO:0000256" key="7">
    <source>
        <dbReference type="PIRNR" id="PIRNR002756"/>
    </source>
</evidence>
<dbReference type="CDD" id="cd13565">
    <property type="entry name" value="PBP2_PstS"/>
    <property type="match status" value="1"/>
</dbReference>
<feature type="chain" id="PRO_5008343260" description="Phosphate-binding protein PstS" evidence="8">
    <location>
        <begin position="24"/>
        <end position="353"/>
    </location>
</feature>
<evidence type="ECO:0000256" key="1">
    <source>
        <dbReference type="ARBA" id="ARBA00002841"/>
    </source>
</evidence>
<protein>
    <recommendedName>
        <fullName evidence="4 7">Phosphate-binding protein PstS</fullName>
    </recommendedName>
</protein>
<dbReference type="NCBIfam" id="NF008171">
    <property type="entry name" value="PRK10918.1"/>
    <property type="match status" value="1"/>
</dbReference>
<reference evidence="10 11" key="1">
    <citation type="journal article" date="2014" name="Genome Announc.">
        <title>Draft Genome Sequence of the Iron-Oxidizing, Acidophilic, and Halotolerant 'Thiobacillus prosperus' Type Strain DSM 5130.</title>
        <authorList>
            <person name="Ossandon F.J."/>
            <person name="Cardenas J.P."/>
            <person name="Corbett M."/>
            <person name="Quatrini R."/>
            <person name="Holmes D.S."/>
            <person name="Watkin E."/>
        </authorList>
    </citation>
    <scope>NUCLEOTIDE SEQUENCE [LARGE SCALE GENOMIC DNA]</scope>
    <source>
        <strain evidence="10 11">DSM 5130</strain>
    </source>
</reference>
<organism evidence="10 11">
    <name type="scientific">Acidihalobacter prosperus</name>
    <dbReference type="NCBI Taxonomy" id="160660"/>
    <lineage>
        <taxon>Bacteria</taxon>
        <taxon>Pseudomonadati</taxon>
        <taxon>Pseudomonadota</taxon>
        <taxon>Gammaproteobacteria</taxon>
        <taxon>Chromatiales</taxon>
        <taxon>Ectothiorhodospiraceae</taxon>
        <taxon>Acidihalobacter</taxon>
    </lineage>
</organism>
<evidence type="ECO:0000313" key="10">
    <source>
        <dbReference type="EMBL" id="OBS09732.1"/>
    </source>
</evidence>
<keyword evidence="5 7" id="KW-0813">Transport</keyword>
<evidence type="ECO:0000256" key="2">
    <source>
        <dbReference type="ARBA" id="ARBA00008725"/>
    </source>
</evidence>
<keyword evidence="6 7" id="KW-0592">Phosphate transport</keyword>
<dbReference type="SUPFAM" id="SSF53850">
    <property type="entry name" value="Periplasmic binding protein-like II"/>
    <property type="match status" value="1"/>
</dbReference>
<evidence type="ECO:0000256" key="4">
    <source>
        <dbReference type="ARBA" id="ARBA00021889"/>
    </source>
</evidence>
<dbReference type="NCBIfam" id="TIGR00975">
    <property type="entry name" value="3a0107s03"/>
    <property type="match status" value="1"/>
</dbReference>
<evidence type="ECO:0000256" key="6">
    <source>
        <dbReference type="ARBA" id="ARBA00022592"/>
    </source>
</evidence>
<dbReference type="InterPro" id="IPR024370">
    <property type="entry name" value="PBP_domain"/>
</dbReference>
<dbReference type="RefSeq" id="WP_082954425.1">
    <property type="nucleotide sequence ID" value="NZ_JQSG02000002.1"/>
</dbReference>
<dbReference type="PANTHER" id="PTHR42996">
    <property type="entry name" value="PHOSPHATE-BINDING PROTEIN PSTS"/>
    <property type="match status" value="1"/>
</dbReference>
<dbReference type="STRING" id="160660.BJI67_06185"/>
<comment type="caution">
    <text evidence="10">The sequence shown here is derived from an EMBL/GenBank/DDBJ whole genome shotgun (WGS) entry which is preliminary data.</text>
</comment>
<evidence type="ECO:0000256" key="3">
    <source>
        <dbReference type="ARBA" id="ARBA00011529"/>
    </source>
</evidence>
<evidence type="ECO:0000256" key="8">
    <source>
        <dbReference type="SAM" id="SignalP"/>
    </source>
</evidence>
<gene>
    <name evidence="10" type="ORF">Thpro_020782</name>
</gene>
<proteinExistence type="inferred from homology"/>
<dbReference type="PANTHER" id="PTHR42996:SF1">
    <property type="entry name" value="PHOSPHATE-BINDING PROTEIN PSTS"/>
    <property type="match status" value="1"/>
</dbReference>
<sequence length="353" mass="38264">MLKSFSKGLVVGVALMGAGLAQAEVKQINGAGATFPYPVYSQWADAYHKATGVEFNYQAIGSGGGIKQIKAKTVDFGASDAPLKAEELEKHGLMQFPMIMGGVVPVVNIKGLHVGHLRLDGELLADIFMGKIKHWDDARIKAMNPGLELPHRAITVVHRSDGSGTTFIFTNYLTKVSKSWADKVGNNKSVDWPAGVGGKGNQGVANYVNRINGSIGYVEYAYALQNKMNYVRLKNRDGEYVSPTAENFQAAAAGADWRHAPGYYMVLTDQPGAKSWPITGASFILVYKQAEKPAVTKAVLKFFDWSYHHGQAMAEKLDYVPMPEKVVKMVEATWAADIKGSDGAAVWTSSDAE</sequence>
<dbReference type="InterPro" id="IPR005673">
    <property type="entry name" value="ABC_phos-bd_PstS"/>
</dbReference>
<name>A0A1A6C595_9GAMM</name>
<comment type="subunit">
    <text evidence="3 7">The complex is composed of two ATP-binding proteins (PstB), two transmembrane proteins (PstC and PstA) and a solute-binding protein (PstS).</text>
</comment>
<feature type="domain" description="PBP" evidence="9">
    <location>
        <begin position="23"/>
        <end position="306"/>
    </location>
</feature>
<dbReference type="InterPro" id="IPR050962">
    <property type="entry name" value="Phosphate-bind_PstS"/>
</dbReference>
<comment type="function">
    <text evidence="1 7">Part of the ABC transporter complex PstSACB involved in phosphate import.</text>
</comment>